<evidence type="ECO:0000256" key="4">
    <source>
        <dbReference type="SAM" id="Phobius"/>
    </source>
</evidence>
<keyword evidence="4" id="KW-0472">Membrane</keyword>
<keyword evidence="4" id="KW-1133">Transmembrane helix</keyword>
<feature type="transmembrane region" description="Helical" evidence="4">
    <location>
        <begin position="226"/>
        <end position="249"/>
    </location>
</feature>
<keyword evidence="7" id="KW-1185">Reference proteome</keyword>
<dbReference type="EMBL" id="PVWP01000001">
    <property type="protein sequence ID" value="PSB39269.1"/>
    <property type="molecule type" value="Genomic_DNA"/>
</dbReference>
<dbReference type="RefSeq" id="WP_106219465.1">
    <property type="nucleotide sequence ID" value="NZ_PVWP01000001.1"/>
</dbReference>
<feature type="transmembrane region" description="Helical" evidence="4">
    <location>
        <begin position="200"/>
        <end position="219"/>
    </location>
</feature>
<evidence type="ECO:0000313" key="7">
    <source>
        <dbReference type="Proteomes" id="UP000238218"/>
    </source>
</evidence>
<comment type="similarity">
    <text evidence="2">Belongs to the fatty acid desaturase type 2 family.</text>
</comment>
<protein>
    <submittedName>
        <fullName evidence="6">Acyl-CoA desaturase</fullName>
    </submittedName>
</protein>
<dbReference type="PANTHER" id="PTHR19353:SF19">
    <property type="entry name" value="DELTA(5) FATTY ACID DESATURASE C-RELATED"/>
    <property type="match status" value="1"/>
</dbReference>
<keyword evidence="3" id="KW-0408">Iron</keyword>
<sequence>MNRITFGAGDGFHSLLRARVHDHFETTGQERRDSLAMVLKSVVILAWFALTYGLLVFRADSGPVAILLSAVLGLAIAAIGFNIQHDGGHGAYSRHRWINRAAAMTLDLLGGSSLIWAHKHNGLHHTFTNIAGHDDDINLGLIGRLSPHQPHRWWHRWQHLYLWPLYGMLPIKWQFFDDFADLAARGRGDHSLPRLGLADWLVFLAGKAIFFSLAFAIPLQFHPIGAVIACYVVTAMVQGLVLSVVFQLAHCVEEADFPMADPTSPAMGPWAGHQLATTVDFSRSNGLLTWLLGGLNFQVEHHLFPQICHVHYPQISAIVEQTCRDCQVPFRTHPSFLAGVASHYRWLRRMGQPPAPAALPLLLPVIGETAELAQPGDVSLARR</sequence>
<evidence type="ECO:0000256" key="1">
    <source>
        <dbReference type="ARBA" id="ARBA00001954"/>
    </source>
</evidence>
<keyword evidence="4" id="KW-0812">Transmembrane</keyword>
<feature type="transmembrane region" description="Helical" evidence="4">
    <location>
        <begin position="63"/>
        <end position="85"/>
    </location>
</feature>
<dbReference type="PIRSF" id="PIRSF015921">
    <property type="entry name" value="FA_sphinglp_des"/>
    <property type="match status" value="1"/>
</dbReference>
<organism evidence="6 7">
    <name type="scientific">Aphanothece cf. minutissima CCALA 015</name>
    <dbReference type="NCBI Taxonomy" id="2107695"/>
    <lineage>
        <taxon>Bacteria</taxon>
        <taxon>Bacillati</taxon>
        <taxon>Cyanobacteriota</taxon>
        <taxon>Cyanophyceae</taxon>
        <taxon>Oscillatoriophycideae</taxon>
        <taxon>Chroococcales</taxon>
        <taxon>Aphanothecaceae</taxon>
        <taxon>Aphanothece</taxon>
    </lineage>
</organism>
<proteinExistence type="inferred from homology"/>
<dbReference type="Pfam" id="PF00487">
    <property type="entry name" value="FA_desaturase"/>
    <property type="match status" value="1"/>
</dbReference>
<reference evidence="6 7" key="1">
    <citation type="submission" date="2018-03" db="EMBL/GenBank/DDBJ databases">
        <title>The ancient ancestry and fast evolution of plastids.</title>
        <authorList>
            <person name="Moore K.R."/>
            <person name="Magnabosco C."/>
            <person name="Momper L."/>
            <person name="Gold D.A."/>
            <person name="Bosak T."/>
            <person name="Fournier G.P."/>
        </authorList>
    </citation>
    <scope>NUCLEOTIDE SEQUENCE [LARGE SCALE GENOMIC DNA]</scope>
    <source>
        <strain evidence="6 7">CCALA 015</strain>
    </source>
</reference>
<gene>
    <name evidence="6" type="ORF">C7B81_01045</name>
</gene>
<name>A0ABX5FBF6_9CHRO</name>
<evidence type="ECO:0000256" key="2">
    <source>
        <dbReference type="ARBA" id="ARBA00008749"/>
    </source>
</evidence>
<accession>A0ABX5FBF6</accession>
<dbReference type="PANTHER" id="PTHR19353">
    <property type="entry name" value="FATTY ACID DESATURASE 2"/>
    <property type="match status" value="1"/>
</dbReference>
<evidence type="ECO:0000259" key="5">
    <source>
        <dbReference type="Pfam" id="PF00487"/>
    </source>
</evidence>
<dbReference type="InterPro" id="IPR012171">
    <property type="entry name" value="Fatty_acid_desaturase"/>
</dbReference>
<evidence type="ECO:0000313" key="6">
    <source>
        <dbReference type="EMBL" id="PSB39269.1"/>
    </source>
</evidence>
<dbReference type="Proteomes" id="UP000238218">
    <property type="component" value="Unassembled WGS sequence"/>
</dbReference>
<comment type="cofactor">
    <cofactor evidence="1">
        <name>Fe(2+)</name>
        <dbReference type="ChEBI" id="CHEBI:29033"/>
    </cofactor>
</comment>
<feature type="transmembrane region" description="Helical" evidence="4">
    <location>
        <begin position="37"/>
        <end position="57"/>
    </location>
</feature>
<dbReference type="CDD" id="cd03506">
    <property type="entry name" value="Delta6-FADS-like"/>
    <property type="match status" value="1"/>
</dbReference>
<comment type="caution">
    <text evidence="6">The sequence shown here is derived from an EMBL/GenBank/DDBJ whole genome shotgun (WGS) entry which is preliminary data.</text>
</comment>
<dbReference type="InterPro" id="IPR005804">
    <property type="entry name" value="FA_desaturase_dom"/>
</dbReference>
<feature type="domain" description="Fatty acid desaturase" evidence="5">
    <location>
        <begin position="63"/>
        <end position="332"/>
    </location>
</feature>
<evidence type="ECO:0000256" key="3">
    <source>
        <dbReference type="ARBA" id="ARBA00023004"/>
    </source>
</evidence>